<keyword evidence="1" id="KW-1133">Transmembrane helix</keyword>
<organism evidence="2">
    <name type="scientific">Anguilla anguilla</name>
    <name type="common">European freshwater eel</name>
    <name type="synonym">Muraena anguilla</name>
    <dbReference type="NCBI Taxonomy" id="7936"/>
    <lineage>
        <taxon>Eukaryota</taxon>
        <taxon>Metazoa</taxon>
        <taxon>Chordata</taxon>
        <taxon>Craniata</taxon>
        <taxon>Vertebrata</taxon>
        <taxon>Euteleostomi</taxon>
        <taxon>Actinopterygii</taxon>
        <taxon>Neopterygii</taxon>
        <taxon>Teleostei</taxon>
        <taxon>Anguilliformes</taxon>
        <taxon>Anguillidae</taxon>
        <taxon>Anguilla</taxon>
    </lineage>
</organism>
<sequence>MCLVKHTQAKCIREDVQRRVSEVMSLLVVELSPPLGSRSVLLAIKGINDHQSSSLVSPAAASPPLSLSIHSLTTHSFPMEGSLLLLLPHSSPSTRSSLKIKLYLFLSSLLLLFLSDHPCITLSACSF</sequence>
<dbReference type="AlphaFoldDB" id="A0A0E9X8B7"/>
<evidence type="ECO:0000256" key="1">
    <source>
        <dbReference type="SAM" id="Phobius"/>
    </source>
</evidence>
<feature type="transmembrane region" description="Helical" evidence="1">
    <location>
        <begin position="102"/>
        <end position="124"/>
    </location>
</feature>
<protein>
    <submittedName>
        <fullName evidence="2">Uncharacterized protein</fullName>
    </submittedName>
</protein>
<dbReference type="EMBL" id="GBXM01010644">
    <property type="protein sequence ID" value="JAH97933.1"/>
    <property type="molecule type" value="Transcribed_RNA"/>
</dbReference>
<evidence type="ECO:0000313" key="2">
    <source>
        <dbReference type="EMBL" id="JAH97933.1"/>
    </source>
</evidence>
<accession>A0A0E9X8B7</accession>
<keyword evidence="1" id="KW-0472">Membrane</keyword>
<name>A0A0E9X8B7_ANGAN</name>
<reference evidence="2" key="2">
    <citation type="journal article" date="2015" name="Fish Shellfish Immunol.">
        <title>Early steps in the European eel (Anguilla anguilla)-Vibrio vulnificus interaction in the gills: Role of the RtxA13 toxin.</title>
        <authorList>
            <person name="Callol A."/>
            <person name="Pajuelo D."/>
            <person name="Ebbesson L."/>
            <person name="Teles M."/>
            <person name="MacKenzie S."/>
            <person name="Amaro C."/>
        </authorList>
    </citation>
    <scope>NUCLEOTIDE SEQUENCE</scope>
</reference>
<reference evidence="2" key="1">
    <citation type="submission" date="2014-11" db="EMBL/GenBank/DDBJ databases">
        <authorList>
            <person name="Amaro Gonzalez C."/>
        </authorList>
    </citation>
    <scope>NUCLEOTIDE SEQUENCE</scope>
</reference>
<proteinExistence type="predicted"/>
<keyword evidence="1" id="KW-0812">Transmembrane</keyword>